<proteinExistence type="predicted"/>
<name>A0A1A9W463_9MUSC</name>
<evidence type="ECO:0000313" key="1">
    <source>
        <dbReference type="EnsemblMetazoa" id="GBRI005696-PA"/>
    </source>
</evidence>
<reference evidence="2" key="1">
    <citation type="submission" date="2014-03" db="EMBL/GenBank/DDBJ databases">
        <authorList>
            <person name="Aksoy S."/>
            <person name="Warren W."/>
            <person name="Wilson R.K."/>
        </authorList>
    </citation>
    <scope>NUCLEOTIDE SEQUENCE [LARGE SCALE GENOMIC DNA]</scope>
    <source>
        <strain evidence="2">IAEA</strain>
    </source>
</reference>
<dbReference type="AlphaFoldDB" id="A0A1A9W463"/>
<dbReference type="STRING" id="37001.A0A1A9W463"/>
<dbReference type="EnsemblMetazoa" id="GBRI005696-RA">
    <property type="protein sequence ID" value="GBRI005696-PA"/>
    <property type="gene ID" value="GBRI005696"/>
</dbReference>
<keyword evidence="2" id="KW-1185">Reference proteome</keyword>
<dbReference type="Proteomes" id="UP000091820">
    <property type="component" value="Unassembled WGS sequence"/>
</dbReference>
<accession>A0A1A9W463</accession>
<protein>
    <submittedName>
        <fullName evidence="1">Uncharacterized protein</fullName>
    </submittedName>
</protein>
<dbReference type="VEuPathDB" id="VectorBase:GBRI005696"/>
<sequence>MVRFKNEFETNITIKFVSFVPHENFAERISFQGESMIYSRESLSKKQKKPFKRNDKLKTPLQSLSLKKSRLSNSTHMRNNQQGYVVEEIEYQNTWEAFDNINECSVLECFIDRYTCLYRHIIGYIITEMKQKITEENLELDPAALNVCQLDKYEEHTMTMKVDLILLAQFKASRSRNN</sequence>
<organism evidence="1 2">
    <name type="scientific">Glossina brevipalpis</name>
    <dbReference type="NCBI Taxonomy" id="37001"/>
    <lineage>
        <taxon>Eukaryota</taxon>
        <taxon>Metazoa</taxon>
        <taxon>Ecdysozoa</taxon>
        <taxon>Arthropoda</taxon>
        <taxon>Hexapoda</taxon>
        <taxon>Insecta</taxon>
        <taxon>Pterygota</taxon>
        <taxon>Neoptera</taxon>
        <taxon>Endopterygota</taxon>
        <taxon>Diptera</taxon>
        <taxon>Brachycera</taxon>
        <taxon>Muscomorpha</taxon>
        <taxon>Hippoboscoidea</taxon>
        <taxon>Glossinidae</taxon>
        <taxon>Glossina</taxon>
    </lineage>
</organism>
<evidence type="ECO:0000313" key="2">
    <source>
        <dbReference type="Proteomes" id="UP000091820"/>
    </source>
</evidence>
<reference evidence="1" key="2">
    <citation type="submission" date="2020-05" db="UniProtKB">
        <authorList>
            <consortium name="EnsemblMetazoa"/>
        </authorList>
    </citation>
    <scope>IDENTIFICATION</scope>
    <source>
        <strain evidence="1">IAEA</strain>
    </source>
</reference>